<name>A0AAV4VE13_9ARAC</name>
<organism evidence="1 2">
    <name type="scientific">Caerostris darwini</name>
    <dbReference type="NCBI Taxonomy" id="1538125"/>
    <lineage>
        <taxon>Eukaryota</taxon>
        <taxon>Metazoa</taxon>
        <taxon>Ecdysozoa</taxon>
        <taxon>Arthropoda</taxon>
        <taxon>Chelicerata</taxon>
        <taxon>Arachnida</taxon>
        <taxon>Araneae</taxon>
        <taxon>Araneomorphae</taxon>
        <taxon>Entelegynae</taxon>
        <taxon>Araneoidea</taxon>
        <taxon>Araneidae</taxon>
        <taxon>Caerostris</taxon>
    </lineage>
</organism>
<evidence type="ECO:0000313" key="2">
    <source>
        <dbReference type="Proteomes" id="UP001054837"/>
    </source>
</evidence>
<gene>
    <name evidence="1" type="ORF">CDAR_478441</name>
</gene>
<dbReference type="EMBL" id="BPLQ01012784">
    <property type="protein sequence ID" value="GIY67864.1"/>
    <property type="molecule type" value="Genomic_DNA"/>
</dbReference>
<proteinExistence type="predicted"/>
<evidence type="ECO:0000313" key="1">
    <source>
        <dbReference type="EMBL" id="GIY67864.1"/>
    </source>
</evidence>
<dbReference type="AlphaFoldDB" id="A0AAV4VE13"/>
<accession>A0AAV4VE13</accession>
<protein>
    <submittedName>
        <fullName evidence="1">Uncharacterized protein</fullName>
    </submittedName>
</protein>
<comment type="caution">
    <text evidence="1">The sequence shown here is derived from an EMBL/GenBank/DDBJ whole genome shotgun (WGS) entry which is preliminary data.</text>
</comment>
<sequence>MAPPPGHCEANNSAHCLSFVGIHLQTIPLMRTPPTVNGFHAAKLFPSLVASYYPQMVLHASHCATPEEEKKPHRVGKRNYRTKNYVVYCQTECVGNHASDWLAFYDVSIRWKFTSTLISSSRLHLYRIPRVLSRNESNKLRTHQ</sequence>
<reference evidence="1 2" key="1">
    <citation type="submission" date="2021-06" db="EMBL/GenBank/DDBJ databases">
        <title>Caerostris darwini draft genome.</title>
        <authorList>
            <person name="Kono N."/>
            <person name="Arakawa K."/>
        </authorList>
    </citation>
    <scope>NUCLEOTIDE SEQUENCE [LARGE SCALE GENOMIC DNA]</scope>
</reference>
<keyword evidence="2" id="KW-1185">Reference proteome</keyword>
<dbReference type="Proteomes" id="UP001054837">
    <property type="component" value="Unassembled WGS sequence"/>
</dbReference>